<gene>
    <name evidence="2" type="ORF">OVS_03755</name>
</gene>
<dbReference type="PANTHER" id="PTHR23305:SF18">
    <property type="entry name" value="OBG-TYPE G DOMAIN-CONTAINING PROTEIN"/>
    <property type="match status" value="1"/>
</dbReference>
<dbReference type="PANTHER" id="PTHR23305">
    <property type="entry name" value="OBG GTPASE FAMILY"/>
    <property type="match status" value="1"/>
</dbReference>
<dbReference type="InterPro" id="IPR006073">
    <property type="entry name" value="GTP-bd"/>
</dbReference>
<dbReference type="PRINTS" id="PR00326">
    <property type="entry name" value="GTP1OBG"/>
</dbReference>
<accession>A0ABM5P0U4</accession>
<keyword evidence="3" id="KW-1185">Reference proteome</keyword>
<dbReference type="InterPro" id="IPR012675">
    <property type="entry name" value="Beta-grasp_dom_sf"/>
</dbReference>
<reference evidence="2 3" key="1">
    <citation type="journal article" date="2014" name="Genome Announc.">
        <title>Complete Genome Sequence of Mycoplasma ovis Strain Michigan, a Hemoplasma of Sheep with Two Distinct 16S rRNA Genes.</title>
        <authorList>
            <person name="Deshuillers P.L."/>
            <person name="Santos A.P."/>
            <person name="do Nascimento N.C."/>
            <person name="Hampel J.A."/>
            <person name="Bergin I.L."/>
            <person name="Dyson M.C."/>
            <person name="Messick J.B."/>
        </authorList>
    </citation>
    <scope>NUCLEOTIDE SEQUENCE [LARGE SCALE GENOMIC DNA]</scope>
    <source>
        <strain evidence="2 3">Michigan</strain>
    </source>
</reference>
<dbReference type="RefSeq" id="WP_024071509.1">
    <property type="nucleotide sequence ID" value="NC_023062.1"/>
</dbReference>
<organism evidence="2 3">
    <name type="scientific">Mycoplasma ovis str. Michigan</name>
    <dbReference type="NCBI Taxonomy" id="1415773"/>
    <lineage>
        <taxon>Bacteria</taxon>
        <taxon>Bacillati</taxon>
        <taxon>Mycoplasmatota</taxon>
        <taxon>Mollicutes</taxon>
        <taxon>Mycoplasmataceae</taxon>
        <taxon>Mycoplasma</taxon>
    </lineage>
</organism>
<evidence type="ECO:0000259" key="1">
    <source>
        <dbReference type="Pfam" id="PF01926"/>
    </source>
</evidence>
<dbReference type="Gene3D" id="3.10.20.30">
    <property type="match status" value="1"/>
</dbReference>
<evidence type="ECO:0000313" key="3">
    <source>
        <dbReference type="Proteomes" id="UP000018745"/>
    </source>
</evidence>
<protein>
    <submittedName>
        <fullName evidence="2">YchF subfamily translation-associated GTPase</fullName>
    </submittedName>
</protein>
<name>A0ABM5P0U4_9MOLU</name>
<dbReference type="Gene3D" id="1.10.150.300">
    <property type="entry name" value="TGS-like domain"/>
    <property type="match status" value="1"/>
</dbReference>
<dbReference type="Pfam" id="PF01926">
    <property type="entry name" value="MMR_HSR1"/>
    <property type="match status" value="1"/>
</dbReference>
<feature type="domain" description="G" evidence="1">
    <location>
        <begin position="4"/>
        <end position="124"/>
    </location>
</feature>
<dbReference type="InterPro" id="IPR023192">
    <property type="entry name" value="TGS-like_dom_sf"/>
</dbReference>
<dbReference type="EMBL" id="CP006935">
    <property type="protein sequence ID" value="AHC40050.1"/>
    <property type="molecule type" value="Genomic_DNA"/>
</dbReference>
<dbReference type="InterPro" id="IPR027417">
    <property type="entry name" value="P-loop_NTPase"/>
</dbReference>
<dbReference type="Gene3D" id="3.40.50.300">
    <property type="entry name" value="P-loop containing nucleotide triphosphate hydrolases"/>
    <property type="match status" value="2"/>
</dbReference>
<proteinExistence type="predicted"/>
<dbReference type="SUPFAM" id="SSF52540">
    <property type="entry name" value="P-loop containing nucleoside triphosphate hydrolases"/>
    <property type="match status" value="1"/>
</dbReference>
<dbReference type="Proteomes" id="UP000018745">
    <property type="component" value="Chromosome"/>
</dbReference>
<evidence type="ECO:0000313" key="2">
    <source>
        <dbReference type="EMBL" id="AHC40050.1"/>
    </source>
</evidence>
<sequence>MSYKIALVGLPNVGKSSIFNLLSSQLKSNVAPYPFSTIYPVKSIIYLPDEKLDKLNKLLLWWFRGSLESSKLIKKYCSLELWDIAGIVPLDGTQDKTSELGPTFLSHIRVSDLILLVVRAFSDHSVPPNIKTFLSERPEFYDILSQLDSFEKENNTQVELDKSKELFEKYGLSDISFSNNTSHNSTLELHCSLEKSNIDDSVNIPKFSESILEAQLVLMTLIKSDLEILSKTIQKYSKNLKTNEKKLKILVPIKEELEQKKYVPISSLKSYTSLSSEDKEEINSLSLLSSKPIVLLANYGSSSESLEYLLEIQDWSKRHSLPFSSLNLEAEEIYSLLSSEEERREARESLYLKHSSKDKLFQVIKETLNLSSFYTFKLEDKSGKKYSLINWNWNLEPVSGEIRSWLFEKSEEKNYLYKCVASIHNQLSEYFISSKLIESDKFVNLSPLQEFSGELITGSKNYKLQGGEIVQIIA</sequence>